<dbReference type="InterPro" id="IPR003593">
    <property type="entry name" value="AAA+_ATPase"/>
</dbReference>
<gene>
    <name evidence="6" type="ORF">F6R98_18590</name>
</gene>
<dbReference type="InterPro" id="IPR003439">
    <property type="entry name" value="ABC_transporter-like_ATP-bd"/>
</dbReference>
<dbReference type="CDD" id="cd03230">
    <property type="entry name" value="ABC_DR_subfamily_A"/>
    <property type="match status" value="1"/>
</dbReference>
<dbReference type="InParanoid" id="A0A5Q0BQ18"/>
<dbReference type="Pfam" id="PF00005">
    <property type="entry name" value="ABC_tran"/>
    <property type="match status" value="1"/>
</dbReference>
<accession>A0A5Q0BQ18</accession>
<name>A0A5Q0BQ18_9GAMM</name>
<dbReference type="GO" id="GO:0005524">
    <property type="term" value="F:ATP binding"/>
    <property type="evidence" value="ECO:0007669"/>
    <property type="project" value="UniProtKB-KW"/>
</dbReference>
<sequence>MNTLIEVEQLYRYYGDHCAVKNVGFTLEKGEILGFLGPNGAGKSTTMQIICGNLAPSSGRIMVNGVDMLDQPREAKRALGYLPEIPPLYRELTVDEYLEYCAQLHRIPRRLQARALATAKDRCGLSDVGARLINNLSKGYQQRVGIAQAIIHMPAVIILDEPTVGLDPIQIREIRELIRELGKEHGVILSTHILPEVQESCTHVQIIHQGQLVLKDTIDGLERQMRNSSLLLTTARPLDIERLSGVDTVQSVDDLGEHQYRIYHEKDGTPAEQIARTVVESGCGLLEMVAERRSMEQVFIDMTHTADPLQELPS</sequence>
<dbReference type="PROSITE" id="PS50893">
    <property type="entry name" value="ABC_TRANSPORTER_2"/>
    <property type="match status" value="1"/>
</dbReference>
<keyword evidence="2" id="KW-0813">Transport</keyword>
<evidence type="ECO:0000256" key="1">
    <source>
        <dbReference type="ARBA" id="ARBA00005417"/>
    </source>
</evidence>
<dbReference type="InterPro" id="IPR027417">
    <property type="entry name" value="P-loop_NTPase"/>
</dbReference>
<dbReference type="AlphaFoldDB" id="A0A5Q0BQ18"/>
<evidence type="ECO:0000259" key="5">
    <source>
        <dbReference type="PROSITE" id="PS50893"/>
    </source>
</evidence>
<keyword evidence="4 6" id="KW-0067">ATP-binding</keyword>
<dbReference type="KEGG" id="mmob:F6R98_18590"/>
<evidence type="ECO:0000256" key="2">
    <source>
        <dbReference type="ARBA" id="ARBA00022448"/>
    </source>
</evidence>
<dbReference type="Gene3D" id="3.40.50.300">
    <property type="entry name" value="P-loop containing nucleotide triphosphate hydrolases"/>
    <property type="match status" value="1"/>
</dbReference>
<dbReference type="Proteomes" id="UP000325755">
    <property type="component" value="Chromosome"/>
</dbReference>
<feature type="domain" description="ABC transporter" evidence="5">
    <location>
        <begin position="5"/>
        <end position="234"/>
    </location>
</feature>
<dbReference type="PANTHER" id="PTHR43335:SF4">
    <property type="entry name" value="ABC TRANSPORTER, ATP-BINDING PROTEIN"/>
    <property type="match status" value="1"/>
</dbReference>
<protein>
    <submittedName>
        <fullName evidence="6">ATP-binding cassette domain-containing protein</fullName>
    </submittedName>
</protein>
<dbReference type="EMBL" id="CP044205">
    <property type="protein sequence ID" value="QFY44391.1"/>
    <property type="molecule type" value="Genomic_DNA"/>
</dbReference>
<dbReference type="SUPFAM" id="SSF52540">
    <property type="entry name" value="P-loop containing nucleoside triphosphate hydrolases"/>
    <property type="match status" value="1"/>
</dbReference>
<keyword evidence="3" id="KW-0547">Nucleotide-binding</keyword>
<dbReference type="RefSeq" id="WP_153250356.1">
    <property type="nucleotide sequence ID" value="NZ_CP044205.1"/>
</dbReference>
<evidence type="ECO:0000256" key="4">
    <source>
        <dbReference type="ARBA" id="ARBA00022840"/>
    </source>
</evidence>
<reference evidence="6 7" key="1">
    <citation type="submission" date="2019-09" db="EMBL/GenBank/DDBJ databases">
        <title>Ecophysiology of the spiral-shaped methanotroph Methylospira mobilis as revealed by the complete genome sequence.</title>
        <authorList>
            <person name="Oshkin I.Y."/>
            <person name="Dedysh S.N."/>
            <person name="Miroshnikov K."/>
            <person name="Danilova O.V."/>
            <person name="Hakobyan A."/>
            <person name="Liesack W."/>
        </authorList>
    </citation>
    <scope>NUCLEOTIDE SEQUENCE [LARGE SCALE GENOMIC DNA]</scope>
    <source>
        <strain evidence="6 7">Shm1</strain>
    </source>
</reference>
<dbReference type="OrthoDB" id="9781337at2"/>
<dbReference type="PANTHER" id="PTHR43335">
    <property type="entry name" value="ABC TRANSPORTER, ATP-BINDING PROTEIN"/>
    <property type="match status" value="1"/>
</dbReference>
<dbReference type="SMART" id="SM00382">
    <property type="entry name" value="AAA"/>
    <property type="match status" value="1"/>
</dbReference>
<dbReference type="GO" id="GO:0016887">
    <property type="term" value="F:ATP hydrolysis activity"/>
    <property type="evidence" value="ECO:0007669"/>
    <property type="project" value="InterPro"/>
</dbReference>
<evidence type="ECO:0000313" key="6">
    <source>
        <dbReference type="EMBL" id="QFY44391.1"/>
    </source>
</evidence>
<evidence type="ECO:0000256" key="3">
    <source>
        <dbReference type="ARBA" id="ARBA00022741"/>
    </source>
</evidence>
<organism evidence="6 7">
    <name type="scientific">Candidatus Methylospira mobilis</name>
    <dbReference type="NCBI Taxonomy" id="1808979"/>
    <lineage>
        <taxon>Bacteria</taxon>
        <taxon>Pseudomonadati</taxon>
        <taxon>Pseudomonadota</taxon>
        <taxon>Gammaproteobacteria</taxon>
        <taxon>Methylococcales</taxon>
        <taxon>Methylococcaceae</taxon>
        <taxon>Candidatus Methylospira</taxon>
    </lineage>
</organism>
<evidence type="ECO:0000313" key="7">
    <source>
        <dbReference type="Proteomes" id="UP000325755"/>
    </source>
</evidence>
<keyword evidence="7" id="KW-1185">Reference proteome</keyword>
<proteinExistence type="inferred from homology"/>
<comment type="similarity">
    <text evidence="1">Belongs to the ABC transporter superfamily.</text>
</comment>